<dbReference type="PANTHER" id="PTHR43344:SF14">
    <property type="entry name" value="HAD-IB FAMILY HYDROLASE"/>
    <property type="match status" value="1"/>
</dbReference>
<comment type="caution">
    <text evidence="1">The sequence shown here is derived from an EMBL/GenBank/DDBJ whole genome shotgun (WGS) entry which is preliminary data.</text>
</comment>
<evidence type="ECO:0000313" key="1">
    <source>
        <dbReference type="EMBL" id="PQJ97100.1"/>
    </source>
</evidence>
<sequence length="167" mass="18395">MRVAAALARLSGEAMRVGLRRSNRDQFKQRLLMQLLAGDSVARLQQIGAEHAAQVLATQLRPAALARIAWHRERGHQLIMVSASLDFYLEKIAAVLGFNQLLCTRVAAIDDRCIGGIIGMNCRGAEKVRQLQFLCGDLTNSVLYAYGDSAGDQELLAAADFPHYRPF</sequence>
<dbReference type="RefSeq" id="WP_105072841.1">
    <property type="nucleotide sequence ID" value="NZ_PPGH01000018.1"/>
</dbReference>
<organism evidence="1 2">
    <name type="scientific">Chromatium okenii</name>
    <dbReference type="NCBI Taxonomy" id="61644"/>
    <lineage>
        <taxon>Bacteria</taxon>
        <taxon>Pseudomonadati</taxon>
        <taxon>Pseudomonadota</taxon>
        <taxon>Gammaproteobacteria</taxon>
        <taxon>Chromatiales</taxon>
        <taxon>Chromatiaceae</taxon>
        <taxon>Chromatium</taxon>
    </lineage>
</organism>
<dbReference type="AlphaFoldDB" id="A0A2S7XTR6"/>
<dbReference type="NCBIfam" id="TIGR01488">
    <property type="entry name" value="HAD-SF-IB"/>
    <property type="match status" value="1"/>
</dbReference>
<evidence type="ECO:0000313" key="2">
    <source>
        <dbReference type="Proteomes" id="UP000239936"/>
    </source>
</evidence>
<dbReference type="InterPro" id="IPR050582">
    <property type="entry name" value="HAD-like_SerB"/>
</dbReference>
<accession>A0A2S7XTR6</accession>
<dbReference type="GO" id="GO:0000287">
    <property type="term" value="F:magnesium ion binding"/>
    <property type="evidence" value="ECO:0007669"/>
    <property type="project" value="TreeGrafter"/>
</dbReference>
<dbReference type="NCBIfam" id="TIGR01490">
    <property type="entry name" value="HAD-SF-IB-hyp1"/>
    <property type="match status" value="1"/>
</dbReference>
<dbReference type="Pfam" id="PF12710">
    <property type="entry name" value="HAD"/>
    <property type="match status" value="1"/>
</dbReference>
<dbReference type="EMBL" id="PPGH01000018">
    <property type="protein sequence ID" value="PQJ97100.1"/>
    <property type="molecule type" value="Genomic_DNA"/>
</dbReference>
<dbReference type="InterPro" id="IPR023214">
    <property type="entry name" value="HAD_sf"/>
</dbReference>
<dbReference type="Gene3D" id="3.40.50.1000">
    <property type="entry name" value="HAD superfamily/HAD-like"/>
    <property type="match status" value="1"/>
</dbReference>
<dbReference type="GO" id="GO:0006564">
    <property type="term" value="P:L-serine biosynthetic process"/>
    <property type="evidence" value="ECO:0007669"/>
    <property type="project" value="TreeGrafter"/>
</dbReference>
<dbReference type="InterPro" id="IPR006385">
    <property type="entry name" value="HAD_hydro_SerB1"/>
</dbReference>
<dbReference type="GO" id="GO:0036424">
    <property type="term" value="F:L-phosphoserine phosphatase activity"/>
    <property type="evidence" value="ECO:0007669"/>
    <property type="project" value="TreeGrafter"/>
</dbReference>
<keyword evidence="1" id="KW-0378">Hydrolase</keyword>
<protein>
    <submittedName>
        <fullName evidence="1">HAD-IB family hydrolase</fullName>
    </submittedName>
</protein>
<dbReference type="PANTHER" id="PTHR43344">
    <property type="entry name" value="PHOSPHOSERINE PHOSPHATASE"/>
    <property type="match status" value="1"/>
</dbReference>
<reference evidence="1 2" key="1">
    <citation type="submission" date="2018-01" db="EMBL/GenBank/DDBJ databases">
        <title>The complete genome sequence of Chromatium okenii LaCa, a purple sulfur bacterium with a turbulent life.</title>
        <authorList>
            <person name="Luedin S.M."/>
            <person name="Liechti N."/>
            <person name="Storelli N."/>
            <person name="Danza F."/>
            <person name="Wittwer M."/>
            <person name="Pothier J.F."/>
            <person name="Tonolla M.A."/>
        </authorList>
    </citation>
    <scope>NUCLEOTIDE SEQUENCE [LARGE SCALE GENOMIC DNA]</scope>
    <source>
        <strain evidence="1 2">LaCa</strain>
    </source>
</reference>
<dbReference type="SUPFAM" id="SSF56784">
    <property type="entry name" value="HAD-like"/>
    <property type="match status" value="1"/>
</dbReference>
<dbReference type="GO" id="GO:0005737">
    <property type="term" value="C:cytoplasm"/>
    <property type="evidence" value="ECO:0007669"/>
    <property type="project" value="TreeGrafter"/>
</dbReference>
<proteinExistence type="predicted"/>
<dbReference type="OrthoDB" id="9784466at2"/>
<gene>
    <name evidence="1" type="ORF">CXB77_03765</name>
</gene>
<name>A0A2S7XTR6_9GAMM</name>
<dbReference type="InterPro" id="IPR036412">
    <property type="entry name" value="HAD-like_sf"/>
</dbReference>
<dbReference type="Proteomes" id="UP000239936">
    <property type="component" value="Unassembled WGS sequence"/>
</dbReference>
<keyword evidence="2" id="KW-1185">Reference proteome</keyword>